<dbReference type="Pfam" id="PF00873">
    <property type="entry name" value="ACR_tran"/>
    <property type="match status" value="1"/>
</dbReference>
<dbReference type="PANTHER" id="PTHR10796:SF130">
    <property type="entry name" value="PATCHED DOMAIN-CONTAINING PROTEIN 3-LIKE PROTEIN"/>
    <property type="match status" value="1"/>
</dbReference>
<organism evidence="5">
    <name type="scientific">Notodromas monacha</name>
    <dbReference type="NCBI Taxonomy" id="399045"/>
    <lineage>
        <taxon>Eukaryota</taxon>
        <taxon>Metazoa</taxon>
        <taxon>Ecdysozoa</taxon>
        <taxon>Arthropoda</taxon>
        <taxon>Crustacea</taxon>
        <taxon>Oligostraca</taxon>
        <taxon>Ostracoda</taxon>
        <taxon>Podocopa</taxon>
        <taxon>Podocopida</taxon>
        <taxon>Cypridocopina</taxon>
        <taxon>Cypridoidea</taxon>
        <taxon>Cyprididae</taxon>
        <taxon>Notodromas</taxon>
    </lineage>
</organism>
<keyword evidence="6" id="KW-1185">Reference proteome</keyword>
<feature type="compositionally biased region" description="Polar residues" evidence="2">
    <location>
        <begin position="1"/>
        <end position="19"/>
    </location>
</feature>
<dbReference type="EMBL" id="OA885473">
    <property type="protein sequence ID" value="CAD7282074.1"/>
    <property type="molecule type" value="Genomic_DNA"/>
</dbReference>
<protein>
    <recommendedName>
        <fullName evidence="4">SSD domain-containing protein</fullName>
    </recommendedName>
</protein>
<dbReference type="EMBL" id="CAJPEX010003436">
    <property type="protein sequence ID" value="CAG0922226.1"/>
    <property type="molecule type" value="Genomic_DNA"/>
</dbReference>
<feature type="transmembrane region" description="Helical" evidence="3">
    <location>
        <begin position="65"/>
        <end position="86"/>
    </location>
</feature>
<dbReference type="InterPro" id="IPR001036">
    <property type="entry name" value="Acrflvin-R"/>
</dbReference>
<dbReference type="PROSITE" id="PS50156">
    <property type="entry name" value="SSD"/>
    <property type="match status" value="1"/>
</dbReference>
<keyword evidence="3" id="KW-1133">Transmembrane helix</keyword>
<feature type="region of interest" description="Disordered" evidence="2">
    <location>
        <begin position="178"/>
        <end position="197"/>
    </location>
</feature>
<evidence type="ECO:0000313" key="6">
    <source>
        <dbReference type="Proteomes" id="UP000678499"/>
    </source>
</evidence>
<feature type="compositionally biased region" description="Pro residues" evidence="2">
    <location>
        <begin position="20"/>
        <end position="40"/>
    </location>
</feature>
<feature type="transmembrane region" description="Helical" evidence="3">
    <location>
        <begin position="466"/>
        <end position="489"/>
    </location>
</feature>
<dbReference type="InterPro" id="IPR053958">
    <property type="entry name" value="HMGCR/SNAP/NPC1-like_SSD"/>
</dbReference>
<feature type="transmembrane region" description="Helical" evidence="3">
    <location>
        <begin position="510"/>
        <end position="529"/>
    </location>
</feature>
<feature type="transmembrane region" description="Helical" evidence="3">
    <location>
        <begin position="930"/>
        <end position="953"/>
    </location>
</feature>
<dbReference type="OrthoDB" id="6510177at2759"/>
<feature type="transmembrane region" description="Helical" evidence="3">
    <location>
        <begin position="839"/>
        <end position="856"/>
    </location>
</feature>
<dbReference type="GO" id="GO:0022857">
    <property type="term" value="F:transmembrane transporter activity"/>
    <property type="evidence" value="ECO:0007669"/>
    <property type="project" value="InterPro"/>
</dbReference>
<evidence type="ECO:0000313" key="5">
    <source>
        <dbReference type="EMBL" id="CAD7282074.1"/>
    </source>
</evidence>
<feature type="region of interest" description="Disordered" evidence="2">
    <location>
        <begin position="1"/>
        <end position="53"/>
    </location>
</feature>
<evidence type="ECO:0000259" key="4">
    <source>
        <dbReference type="PROSITE" id="PS50156"/>
    </source>
</evidence>
<feature type="non-terminal residue" evidence="5">
    <location>
        <position position="1294"/>
    </location>
</feature>
<reference evidence="5" key="1">
    <citation type="submission" date="2020-11" db="EMBL/GenBank/DDBJ databases">
        <authorList>
            <person name="Tran Van P."/>
        </authorList>
    </citation>
    <scope>NUCLEOTIDE SEQUENCE</scope>
</reference>
<evidence type="ECO:0000256" key="1">
    <source>
        <dbReference type="ARBA" id="ARBA00005585"/>
    </source>
</evidence>
<feature type="compositionally biased region" description="Basic and acidic residues" evidence="2">
    <location>
        <begin position="43"/>
        <end position="53"/>
    </location>
</feature>
<dbReference type="InterPro" id="IPR000731">
    <property type="entry name" value="SSD"/>
</dbReference>
<feature type="transmembrane region" description="Helical" evidence="3">
    <location>
        <begin position="404"/>
        <end position="422"/>
    </location>
</feature>
<keyword evidence="3" id="KW-0472">Membrane</keyword>
<dbReference type="InterPro" id="IPR051697">
    <property type="entry name" value="Patched_domain-protein"/>
</dbReference>
<dbReference type="Gene3D" id="1.20.1640.10">
    <property type="entry name" value="Multidrug efflux transporter AcrB transmembrane domain"/>
    <property type="match status" value="2"/>
</dbReference>
<evidence type="ECO:0000256" key="3">
    <source>
        <dbReference type="SAM" id="Phobius"/>
    </source>
</evidence>
<feature type="transmembrane region" description="Helical" evidence="3">
    <location>
        <begin position="889"/>
        <end position="910"/>
    </location>
</feature>
<feature type="transmembrane region" description="Helical" evidence="3">
    <location>
        <begin position="434"/>
        <end position="460"/>
    </location>
</feature>
<keyword evidence="3" id="KW-0812">Transmembrane</keyword>
<accession>A0A7R9BX44</accession>
<sequence length="1294" mass="143920">METQSEQNRNVPDNETPAPNINPTPQPLPARPLQPPPQPPGTKDLDQKPTHASDRLGKAVAKRPFITISASLVLAFVGSTCFALFWTTETRIEKLWLPKNVEFLRDLEWVQDHYPLELRIQQVIIKPKKSGVNALQPEFFSMLLRVHETVSKLTVRGKTWTDVCMKIPVVHDEDSARNRKKRQILQSPGGQQSDSYNSYDNYFDFDNNTSKNTTLDDEDDFFAAYDDGEEEHLWDLPRELYCPVLVQLPELCWARGPLELFGQNASEFLSSPRHGNRLVTTDDIIAMLGRNRGMEASPVFGHRTDFSAYLGKSVTNASGYTMFAEALRMEWILKVNSSLIKERNRLYPTALGSIADDDTEEFESVFIEAMQKLSRETEDEDFTVLFSSSRSFVDVSTNAIMGDAMKLALGYGIVFIYTASVLGKKNWTENRGLLSIVGIFSVFLSIVTSMGLCQALGVLYGPMHNMLPFLLLGIGIDDMFVVVESFENIPKEKKDTLRVNELMGLTMRKAGLAITVTSLTDFAAFAIGASTSLPALSGFCIYAAVGVAFLYLFQVTFFAAAFALDAKRMAAGRNGFLPFIKHKQTFEITDSLHWTQVNVTKLVMKDYLGPALTHTWCKVLVLLLAGCMTGFGCWGLTELKQDFDPIWFLPQTSYVHQYSIVEREFFPASTNFGKTLISTKGHRIEALPKLRDLIQDMESTPEAKIVSVDSWIDSFENWTLTNFNSSFFDEQSNETDFMPKLNLFLYSPEGFKYQKNFVISGNFSCYGSAEDAVIELSTIDYVHAVVDEPEDQILALDAIRSKLRKLGTESNNEPIGRAVSVLYGSWETNQVIGQELRRNVALALGCVFVMTLLLIASLRASLIVTACVCLTVVDLAFLMHVWGLTIDTVSCVAVVIGIGLSVDYAAHVAHAFLQMSPASNRPSRNDRTRYALSSIGAAVFHGGLSTFLAIVVLADSDSHVFKTFFKVFVGIVGFGLFHGLILLPVVLSLVGPVCWSTPYFFAQPRHSGMYDFARVSSTSSPAVVFAVSMLNLVSTVDSSVEDGSLLSAWQMSSCQFGHCRNGPKQDALMVFSLSLTLLGWADKVFKRYFSLMTLKINFLAIHSHTLCCFPSQLSLKVNLLSICPTIICMNPSAFDVCISVLHIAPCLLSVSPHMLCLHYSYLTYHPCLWSIKEWSDIFPPKLVKYLRNEPAGYPGAARVICCLKEKSLDYDSSSEGNPTTNEVLGIRDPETKETLDRTLGSVGTQNQGIQKALINRVKHCLDPCRRGNYTNGTQAESRPGVLGLVTHANPFCTF</sequence>
<dbReference type="PANTHER" id="PTHR10796">
    <property type="entry name" value="PATCHED-RELATED"/>
    <property type="match status" value="1"/>
</dbReference>
<name>A0A7R9BX44_9CRUS</name>
<dbReference type="Pfam" id="PF12349">
    <property type="entry name" value="Sterol-sensing"/>
    <property type="match status" value="1"/>
</dbReference>
<comment type="similarity">
    <text evidence="1">Belongs to the patched family.</text>
</comment>
<feature type="transmembrane region" description="Helical" evidence="3">
    <location>
        <begin position="965"/>
        <end position="990"/>
    </location>
</feature>
<gene>
    <name evidence="5" type="ORF">NMOB1V02_LOCUS9706</name>
</gene>
<evidence type="ECO:0000256" key="2">
    <source>
        <dbReference type="SAM" id="MobiDB-lite"/>
    </source>
</evidence>
<dbReference type="Proteomes" id="UP000678499">
    <property type="component" value="Unassembled WGS sequence"/>
</dbReference>
<proteinExistence type="inferred from homology"/>
<dbReference type="GO" id="GO:0016020">
    <property type="term" value="C:membrane"/>
    <property type="evidence" value="ECO:0007669"/>
    <property type="project" value="InterPro"/>
</dbReference>
<feature type="domain" description="SSD" evidence="4">
    <location>
        <begin position="403"/>
        <end position="564"/>
    </location>
</feature>
<dbReference type="SUPFAM" id="SSF82866">
    <property type="entry name" value="Multidrug efflux transporter AcrB transmembrane domain"/>
    <property type="match status" value="2"/>
</dbReference>
<feature type="transmembrane region" description="Helical" evidence="3">
    <location>
        <begin position="541"/>
        <end position="564"/>
    </location>
</feature>